<keyword evidence="2" id="KW-1185">Reference proteome</keyword>
<evidence type="ECO:0000313" key="2">
    <source>
        <dbReference type="Proteomes" id="UP000553209"/>
    </source>
</evidence>
<dbReference type="NCBIfam" id="TIGR03769">
    <property type="entry name" value="P_ac_wall_RPT"/>
    <property type="match status" value="1"/>
</dbReference>
<proteinExistence type="predicted"/>
<name>A0A7X6RSK8_9ACTN</name>
<comment type="caution">
    <text evidence="1">The sequence shown here is derived from an EMBL/GenBank/DDBJ whole genome shotgun (WGS) entry which is preliminary data.</text>
</comment>
<organism evidence="1 2">
    <name type="scientific">Nocardiopsis alborubida</name>
    <dbReference type="NCBI Taxonomy" id="146802"/>
    <lineage>
        <taxon>Bacteria</taxon>
        <taxon>Bacillati</taxon>
        <taxon>Actinomycetota</taxon>
        <taxon>Actinomycetes</taxon>
        <taxon>Streptosporangiales</taxon>
        <taxon>Nocardiopsidaceae</taxon>
        <taxon>Nocardiopsis</taxon>
    </lineage>
</organism>
<evidence type="ECO:0000313" key="1">
    <source>
        <dbReference type="EMBL" id="NKZ00433.1"/>
    </source>
</evidence>
<evidence type="ECO:0008006" key="3">
    <source>
        <dbReference type="Google" id="ProtNLM"/>
    </source>
</evidence>
<accession>A0A7X6RSK8</accession>
<dbReference type="EMBL" id="JAAXPG010000023">
    <property type="protein sequence ID" value="NKZ00433.1"/>
    <property type="molecule type" value="Genomic_DNA"/>
</dbReference>
<dbReference type="InterPro" id="IPR022435">
    <property type="entry name" value="Surface-anchored_actinobac"/>
</dbReference>
<sequence>MSTATRTRVSAAASPRPRASVPHRVRALLLALAGAIGLTVAMAAPAAAAVYEIDEGHVDVVHARLSGGSIVLEVRNDAVPWGDPEIPSGLLSPALTAIRVPHTPALGGYVLPESYSDATTYGLPFAGFASDSTLPGSVTYTLVSASYSGSGAGGFSASQAGTALFTPSAPSATYGGPVHEHVKWQFTAPGTYTLSFRVTSGGASSATVPFTFIVG</sequence>
<dbReference type="AlphaFoldDB" id="A0A7X6RSK8"/>
<dbReference type="RefSeq" id="WP_061080522.1">
    <property type="nucleotide sequence ID" value="NZ_JAAXPG010000023.1"/>
</dbReference>
<gene>
    <name evidence="1" type="ORF">HGB44_22570</name>
</gene>
<dbReference type="Proteomes" id="UP000553209">
    <property type="component" value="Unassembled WGS sequence"/>
</dbReference>
<protein>
    <recommendedName>
        <fullName evidence="3">Surface-anchored protein</fullName>
    </recommendedName>
</protein>
<reference evidence="1 2" key="1">
    <citation type="submission" date="2020-04" db="EMBL/GenBank/DDBJ databases">
        <title>MicrobeNet Type strains.</title>
        <authorList>
            <person name="Nicholson A.C."/>
        </authorList>
    </citation>
    <scope>NUCLEOTIDE SEQUENCE [LARGE SCALE GENOMIC DNA]</scope>
    <source>
        <strain evidence="1 2">ATCC 23612</strain>
    </source>
</reference>